<evidence type="ECO:0000313" key="3">
    <source>
        <dbReference type="EMBL" id="CAH1000511.1"/>
    </source>
</evidence>
<protein>
    <recommendedName>
        <fullName evidence="2">DUF4440 domain-containing protein</fullName>
    </recommendedName>
</protein>
<dbReference type="Proteomes" id="UP000837803">
    <property type="component" value="Unassembled WGS sequence"/>
</dbReference>
<sequence length="151" mass="17056">MRVILPVWLLSLLLCTCGPAQGSDDVHDMDAVQRREALFHSAYEQLDAAILERLLTDDFVITYAQPATTKDKERFIGELGELRSVFPNLQLSVDSSSVVAGTEPEVAGLRTFSWTYAGEPGSYQEQFRHHWQYTEGNWLLHRAEVLPPPPQ</sequence>
<keyword evidence="1" id="KW-0732">Signal</keyword>
<dbReference type="Pfam" id="PF14534">
    <property type="entry name" value="DUF4440"/>
    <property type="match status" value="1"/>
</dbReference>
<feature type="signal peptide" evidence="1">
    <location>
        <begin position="1"/>
        <end position="22"/>
    </location>
</feature>
<evidence type="ECO:0000259" key="2">
    <source>
        <dbReference type="Pfam" id="PF14534"/>
    </source>
</evidence>
<dbReference type="InterPro" id="IPR032710">
    <property type="entry name" value="NTF2-like_dom_sf"/>
</dbReference>
<organism evidence="3 4">
    <name type="scientific">Neolewinella maritima</name>
    <dbReference type="NCBI Taxonomy" id="1383882"/>
    <lineage>
        <taxon>Bacteria</taxon>
        <taxon>Pseudomonadati</taxon>
        <taxon>Bacteroidota</taxon>
        <taxon>Saprospiria</taxon>
        <taxon>Saprospirales</taxon>
        <taxon>Lewinellaceae</taxon>
        <taxon>Neolewinella</taxon>
    </lineage>
</organism>
<dbReference type="Gene3D" id="3.10.450.50">
    <property type="match status" value="1"/>
</dbReference>
<comment type="caution">
    <text evidence="3">The sequence shown here is derived from an EMBL/GenBank/DDBJ whole genome shotgun (WGS) entry which is preliminary data.</text>
</comment>
<dbReference type="EMBL" id="CAKLPZ010000001">
    <property type="protein sequence ID" value="CAH1000511.1"/>
    <property type="molecule type" value="Genomic_DNA"/>
</dbReference>
<name>A0ABM9B0A3_9BACT</name>
<dbReference type="SUPFAM" id="SSF54427">
    <property type="entry name" value="NTF2-like"/>
    <property type="match status" value="1"/>
</dbReference>
<accession>A0ABM9B0A3</accession>
<reference evidence="3" key="1">
    <citation type="submission" date="2021-12" db="EMBL/GenBank/DDBJ databases">
        <authorList>
            <person name="Rodrigo-Torres L."/>
            <person name="Arahal R. D."/>
            <person name="Lucena T."/>
        </authorList>
    </citation>
    <scope>NUCLEOTIDE SEQUENCE</scope>
    <source>
        <strain evidence="3">CECT 8419</strain>
    </source>
</reference>
<proteinExistence type="predicted"/>
<keyword evidence="4" id="KW-1185">Reference proteome</keyword>
<evidence type="ECO:0000313" key="4">
    <source>
        <dbReference type="Proteomes" id="UP000837803"/>
    </source>
</evidence>
<feature type="domain" description="DUF4440" evidence="2">
    <location>
        <begin position="33"/>
        <end position="140"/>
    </location>
</feature>
<gene>
    <name evidence="3" type="ORF">LEM8419_01664</name>
</gene>
<dbReference type="InterPro" id="IPR027843">
    <property type="entry name" value="DUF4440"/>
</dbReference>
<evidence type="ECO:0000256" key="1">
    <source>
        <dbReference type="SAM" id="SignalP"/>
    </source>
</evidence>
<feature type="chain" id="PRO_5047119219" description="DUF4440 domain-containing protein" evidence="1">
    <location>
        <begin position="23"/>
        <end position="151"/>
    </location>
</feature>
<dbReference type="RefSeq" id="WP_238750561.1">
    <property type="nucleotide sequence ID" value="NZ_CAKLPZ010000001.1"/>
</dbReference>